<reference evidence="4" key="1">
    <citation type="submission" date="2016-09" db="EMBL/GenBank/DDBJ databases">
        <authorList>
            <person name="Jeantristanb JTB J.-T."/>
            <person name="Ricardo R."/>
        </authorList>
    </citation>
    <scope>NUCLEOTIDE SEQUENCE [LARGE SCALE GENOMIC DNA]</scope>
</reference>
<dbReference type="Gene3D" id="3.60.10.10">
    <property type="entry name" value="Endonuclease/exonuclease/phosphatase"/>
    <property type="match status" value="1"/>
</dbReference>
<feature type="domain" description="Endonuclease/exonuclease/phosphatase" evidence="2">
    <location>
        <begin position="158"/>
        <end position="365"/>
    </location>
</feature>
<dbReference type="InterPro" id="IPR036691">
    <property type="entry name" value="Endo/exonu/phosph_ase_sf"/>
</dbReference>
<name>A0A238F473_9BASI</name>
<dbReference type="Pfam" id="PF03372">
    <property type="entry name" value="Exo_endo_phos"/>
    <property type="match status" value="1"/>
</dbReference>
<proteinExistence type="predicted"/>
<organism evidence="3 4">
    <name type="scientific">Microbotryum intermedium</name>
    <dbReference type="NCBI Taxonomy" id="269621"/>
    <lineage>
        <taxon>Eukaryota</taxon>
        <taxon>Fungi</taxon>
        <taxon>Dikarya</taxon>
        <taxon>Basidiomycota</taxon>
        <taxon>Pucciniomycotina</taxon>
        <taxon>Microbotryomycetes</taxon>
        <taxon>Microbotryales</taxon>
        <taxon>Microbotryaceae</taxon>
        <taxon>Microbotryum</taxon>
    </lineage>
</organism>
<evidence type="ECO:0000256" key="1">
    <source>
        <dbReference type="SAM" id="MobiDB-lite"/>
    </source>
</evidence>
<dbReference type="InterPro" id="IPR005135">
    <property type="entry name" value="Endo/exonuclease/phosphatase"/>
</dbReference>
<feature type="region of interest" description="Disordered" evidence="1">
    <location>
        <begin position="1"/>
        <end position="78"/>
    </location>
</feature>
<dbReference type="EMBL" id="FMSP01000003">
    <property type="protein sequence ID" value="SCV68820.1"/>
    <property type="molecule type" value="Genomic_DNA"/>
</dbReference>
<keyword evidence="4" id="KW-1185">Reference proteome</keyword>
<sequence length="376" mass="42430">MPKAAKRNKSSERGHDATAPNLTGASISARRAEAHHRASQLSVQAEDWYSRGGDDDDVRPHRNRPKRRQPPHESNIVKKPLSIYVGEGSWKSYERSSTSSASIGATTTTMITPRSSLRLLRSAEWVRDHYLTTRLEDFWAVSKKGERIRVPKLRGVGHKEGSREGVLLLVRKGLLEQRGWEAHVQYVPMQRSQDEKDKGLILLRMTDAEGLEKVGKCRIASSHYSSLPTCAPIRQQQYRQTLRLVQQKPLPRSSVILGDFNANSELELSPFLASKVVDTHLKIRKPPHHPDFHEDPAFGHLYPFVPGHQDRKPRKPRRIDRIYLGGESSKLPMGTGERLGIHALLDDRGRDLEDANGDKVYPSDHEGFLVEVGLGQ</sequence>
<dbReference type="SUPFAM" id="SSF56219">
    <property type="entry name" value="DNase I-like"/>
    <property type="match status" value="1"/>
</dbReference>
<dbReference type="GO" id="GO:0003824">
    <property type="term" value="F:catalytic activity"/>
    <property type="evidence" value="ECO:0007669"/>
    <property type="project" value="InterPro"/>
</dbReference>
<evidence type="ECO:0000313" key="3">
    <source>
        <dbReference type="EMBL" id="SCV68820.1"/>
    </source>
</evidence>
<dbReference type="OrthoDB" id="9975959at2759"/>
<dbReference type="AlphaFoldDB" id="A0A238F473"/>
<dbReference type="Proteomes" id="UP000198372">
    <property type="component" value="Unassembled WGS sequence"/>
</dbReference>
<accession>A0A238F473</accession>
<evidence type="ECO:0000313" key="4">
    <source>
        <dbReference type="Proteomes" id="UP000198372"/>
    </source>
</evidence>
<gene>
    <name evidence="3" type="ORF">BQ2448_941</name>
</gene>
<evidence type="ECO:0000259" key="2">
    <source>
        <dbReference type="Pfam" id="PF03372"/>
    </source>
</evidence>
<protein>
    <submittedName>
        <fullName evidence="3">BQ2448_941 protein</fullName>
    </submittedName>
</protein>